<dbReference type="SUPFAM" id="SSF54534">
    <property type="entry name" value="FKBP-like"/>
    <property type="match status" value="1"/>
</dbReference>
<dbReference type="EMBL" id="MHHY01000012">
    <property type="protein sequence ID" value="OGY39990.1"/>
    <property type="molecule type" value="Genomic_DNA"/>
</dbReference>
<evidence type="ECO:0000313" key="2">
    <source>
        <dbReference type="EMBL" id="OGY39990.1"/>
    </source>
</evidence>
<protein>
    <recommendedName>
        <fullName evidence="1">Transcription elongation factor GreA/GreB C-terminal domain-containing protein</fullName>
    </recommendedName>
</protein>
<feature type="domain" description="Transcription elongation factor GreA/GreB C-terminal" evidence="1">
    <location>
        <begin position="11"/>
        <end position="80"/>
    </location>
</feature>
<gene>
    <name evidence="2" type="ORF">A2570_00675</name>
</gene>
<dbReference type="STRING" id="1797529.A2570_00675"/>
<dbReference type="AlphaFoldDB" id="A0A1G1XK50"/>
<dbReference type="InterPro" id="IPR001437">
    <property type="entry name" value="Tscrpt_elong_fac_GreA/B_C"/>
</dbReference>
<dbReference type="Gene3D" id="3.10.50.30">
    <property type="entry name" value="Transcription elongation factor, GreA/GreB, C-terminal domain"/>
    <property type="match status" value="1"/>
</dbReference>
<dbReference type="GO" id="GO:0003677">
    <property type="term" value="F:DNA binding"/>
    <property type="evidence" value="ECO:0007669"/>
    <property type="project" value="InterPro"/>
</dbReference>
<sequence>MSEQSFEGKIVCLYDKVKVRMADGSIREFCIVHPDEAEVAVGKISNDSPVAQAALGSRVGEKKEYIVAGNRLAVEVLEITKPV</sequence>
<dbReference type="InterPro" id="IPR036953">
    <property type="entry name" value="GreA/GreB_C_sf"/>
</dbReference>
<comment type="caution">
    <text evidence="2">The sequence shown here is derived from an EMBL/GenBank/DDBJ whole genome shotgun (WGS) entry which is preliminary data.</text>
</comment>
<name>A0A1G1XK50_9BACT</name>
<dbReference type="Proteomes" id="UP000178570">
    <property type="component" value="Unassembled WGS sequence"/>
</dbReference>
<evidence type="ECO:0000313" key="3">
    <source>
        <dbReference type="Proteomes" id="UP000178570"/>
    </source>
</evidence>
<dbReference type="GO" id="GO:0032784">
    <property type="term" value="P:regulation of DNA-templated transcription elongation"/>
    <property type="evidence" value="ECO:0007669"/>
    <property type="project" value="InterPro"/>
</dbReference>
<organism evidence="2 3">
    <name type="scientific">Candidatus Brennerbacteria bacterium RIFOXYD1_FULL_41_16</name>
    <dbReference type="NCBI Taxonomy" id="1797529"/>
    <lineage>
        <taxon>Bacteria</taxon>
        <taxon>Candidatus Brenneribacteriota</taxon>
    </lineage>
</organism>
<proteinExistence type="predicted"/>
<dbReference type="Pfam" id="PF01272">
    <property type="entry name" value="GreA_GreB"/>
    <property type="match status" value="1"/>
</dbReference>
<accession>A0A1G1XK50</accession>
<reference evidence="2 3" key="1">
    <citation type="journal article" date="2016" name="Nat. Commun.">
        <title>Thousands of microbial genomes shed light on interconnected biogeochemical processes in an aquifer system.</title>
        <authorList>
            <person name="Anantharaman K."/>
            <person name="Brown C.T."/>
            <person name="Hug L.A."/>
            <person name="Sharon I."/>
            <person name="Castelle C.J."/>
            <person name="Probst A.J."/>
            <person name="Thomas B.C."/>
            <person name="Singh A."/>
            <person name="Wilkins M.J."/>
            <person name="Karaoz U."/>
            <person name="Brodie E.L."/>
            <person name="Williams K.H."/>
            <person name="Hubbard S.S."/>
            <person name="Banfield J.F."/>
        </authorList>
    </citation>
    <scope>NUCLEOTIDE SEQUENCE [LARGE SCALE GENOMIC DNA]</scope>
</reference>
<evidence type="ECO:0000259" key="1">
    <source>
        <dbReference type="Pfam" id="PF01272"/>
    </source>
</evidence>